<sequence>MTSRVPRIAAVHDMSCFGRCSLTVIIPILSCLGMQVCPLPTAVLSTHLGGFNEISFCDFTERMPYFYHHWQKEGIVFDCIYSGFLASEQQIDTVADFIEKFSATKPMVLVDPVMGDEGKLYSVYTLQMREHMQRLVGKADIITPNFTEACFLLGEPYEEQGVDGAVLQEWLVRLAGFGPSIVVVTGIPTAGAQLMNIAYERSTGTFSQVVSEHIPVKYPGTGDIFASILAGALLAQRPVPAAIQLAADFIAMTVKTTYEAGTPRREGVMLEKYLPWLCQAWQKRNDSF</sequence>
<evidence type="ECO:0000256" key="3">
    <source>
        <dbReference type="ARBA" id="ARBA00022741"/>
    </source>
</evidence>
<dbReference type="Proteomes" id="UP000216052">
    <property type="component" value="Chromosome"/>
</dbReference>
<dbReference type="PANTHER" id="PTHR10534:SF2">
    <property type="entry name" value="PYRIDOXAL KINASE"/>
    <property type="match status" value="1"/>
</dbReference>
<keyword evidence="4 7" id="KW-0418">Kinase</keyword>
<evidence type="ECO:0000256" key="2">
    <source>
        <dbReference type="ARBA" id="ARBA00022679"/>
    </source>
</evidence>
<dbReference type="CDD" id="cd01173">
    <property type="entry name" value="pyridoxal_pyridoxamine_kinase"/>
    <property type="match status" value="1"/>
</dbReference>
<dbReference type="PANTHER" id="PTHR10534">
    <property type="entry name" value="PYRIDOXAL KINASE"/>
    <property type="match status" value="1"/>
</dbReference>
<dbReference type="InterPro" id="IPR029056">
    <property type="entry name" value="Ribokinase-like"/>
</dbReference>
<dbReference type="GO" id="GO:0008478">
    <property type="term" value="F:pyridoxal kinase activity"/>
    <property type="evidence" value="ECO:0007669"/>
    <property type="project" value="UniProtKB-EC"/>
</dbReference>
<dbReference type="InterPro" id="IPR013749">
    <property type="entry name" value="PM/HMP-P_kinase-1"/>
</dbReference>
<proteinExistence type="predicted"/>
<evidence type="ECO:0000313" key="7">
    <source>
        <dbReference type="EMBL" id="XFO74397.1"/>
    </source>
</evidence>
<dbReference type="NCBIfam" id="NF005491">
    <property type="entry name" value="PRK07105.1"/>
    <property type="match status" value="1"/>
</dbReference>
<protein>
    <recommendedName>
        <fullName evidence="1">pyridoxal kinase</fullName>
        <ecNumber evidence="1">2.7.1.35</ecNumber>
    </recommendedName>
</protein>
<name>A0ABZ3J915_SPOA4</name>
<evidence type="ECO:0000256" key="5">
    <source>
        <dbReference type="ARBA" id="ARBA00022840"/>
    </source>
</evidence>
<keyword evidence="3" id="KW-0547">Nucleotide-binding</keyword>
<evidence type="ECO:0000256" key="1">
    <source>
        <dbReference type="ARBA" id="ARBA00012104"/>
    </source>
</evidence>
<dbReference type="SUPFAM" id="SSF53613">
    <property type="entry name" value="Ribokinase-like"/>
    <property type="match status" value="1"/>
</dbReference>
<evidence type="ECO:0000259" key="6">
    <source>
        <dbReference type="Pfam" id="PF08543"/>
    </source>
</evidence>
<dbReference type="InterPro" id="IPR004625">
    <property type="entry name" value="PyrdxlKinase"/>
</dbReference>
<dbReference type="Pfam" id="PF08543">
    <property type="entry name" value="Phos_pyr_kin"/>
    <property type="match status" value="1"/>
</dbReference>
<organism evidence="7 8">
    <name type="scientific">Sporomusa acidovorans (strain ATCC 49682 / DSM 3132 / Mol)</name>
    <dbReference type="NCBI Taxonomy" id="1123286"/>
    <lineage>
        <taxon>Bacteria</taxon>
        <taxon>Bacillati</taxon>
        <taxon>Bacillota</taxon>
        <taxon>Negativicutes</taxon>
        <taxon>Selenomonadales</taxon>
        <taxon>Sporomusaceae</taxon>
        <taxon>Sporomusa</taxon>
    </lineage>
</organism>
<gene>
    <name evidence="7" type="primary">pdxY</name>
    <name evidence="7" type="ORF">SPACI_045070</name>
</gene>
<keyword evidence="2 7" id="KW-0808">Transferase</keyword>
<dbReference type="EC" id="2.7.1.35" evidence="1"/>
<dbReference type="EMBL" id="CP155571">
    <property type="protein sequence ID" value="XFO74397.1"/>
    <property type="molecule type" value="Genomic_DNA"/>
</dbReference>
<evidence type="ECO:0000256" key="4">
    <source>
        <dbReference type="ARBA" id="ARBA00022777"/>
    </source>
</evidence>
<keyword evidence="8" id="KW-1185">Reference proteome</keyword>
<dbReference type="RefSeq" id="WP_093793535.1">
    <property type="nucleotide sequence ID" value="NZ_CP155571.1"/>
</dbReference>
<reference evidence="7" key="1">
    <citation type="submission" date="2024-05" db="EMBL/GenBank/DDBJ databases">
        <title>Isolation and characterization of Sporomusa carbonis sp. nov., a carboxydotrophic hydrogenogen in the genus of Sporomusa isolated from a charcoal burning pile.</title>
        <authorList>
            <person name="Boeer T."/>
            <person name="Rosenbaum F."/>
            <person name="Eysell L."/>
            <person name="Mueller V."/>
            <person name="Daniel R."/>
            <person name="Poehlein A."/>
        </authorList>
    </citation>
    <scope>NUCLEOTIDE SEQUENCE [LARGE SCALE GENOMIC DNA]</scope>
    <source>
        <strain evidence="7">DSM 3132</strain>
    </source>
</reference>
<accession>A0ABZ3J915</accession>
<dbReference type="Gene3D" id="3.40.1190.20">
    <property type="match status" value="1"/>
</dbReference>
<feature type="domain" description="Pyridoxamine kinase/Phosphomethylpyrimidine kinase" evidence="6">
    <location>
        <begin position="76"/>
        <end position="261"/>
    </location>
</feature>
<keyword evidence="5" id="KW-0067">ATP-binding</keyword>
<evidence type="ECO:0000313" key="8">
    <source>
        <dbReference type="Proteomes" id="UP000216052"/>
    </source>
</evidence>